<keyword evidence="4" id="KW-1185">Reference proteome</keyword>
<keyword evidence="1" id="KW-0175">Coiled coil</keyword>
<gene>
    <name evidence="3" type="ORF">D7V93_34580</name>
</gene>
<sequence>MWAGVSDGEQHATTQQFEAGAAIPLTLEKLERCHAPKYWASGKRGIVLPCPPGAPRGQPPRSCYASPAPIDNQEGSTAFPFPGRIRPAGSLPRLPIPPRGTTRSAGEPRNWARFAGRVDPGGCSTLSQPALWAVLALVPLLASAVAGAQPRPAAHERQVINTQRLVLHGSTTGPALRVRVAPGLLTTIVFDAALVRDSVTLDGEGTRVRRVDVGDTSVTVEPLVELGNEPALLRVHFVDGAAPEGASLALVSDVAQVDSHVRVSRRAQPTEALEKELAEVRARCEAREAELAELRARCETDGLVGLVLAGSLGMADLKNVNWFKTSSQAEGVSGLKLAVGNWMKATPKWMLLAVSLENLAGQPPWSPDKVTLRSMKTKEAVQVRVARMNPARLGAGEEGLVVMEAEPPSAAAGARFLLELSETASGRRLSISLERPSSQAVKP</sequence>
<dbReference type="Proteomes" id="UP000272888">
    <property type="component" value="Unassembled WGS sequence"/>
</dbReference>
<evidence type="ECO:0000313" key="3">
    <source>
        <dbReference type="EMBL" id="RKH46641.1"/>
    </source>
</evidence>
<dbReference type="AlphaFoldDB" id="A0A3A8NWP6"/>
<accession>A0A3A8NWP6</accession>
<comment type="caution">
    <text evidence="3">The sequence shown here is derived from an EMBL/GenBank/DDBJ whole genome shotgun (WGS) entry which is preliminary data.</text>
</comment>
<organism evidence="3 4">
    <name type="scientific">Corallococcus llansteffanensis</name>
    <dbReference type="NCBI Taxonomy" id="2316731"/>
    <lineage>
        <taxon>Bacteria</taxon>
        <taxon>Pseudomonadati</taxon>
        <taxon>Myxococcota</taxon>
        <taxon>Myxococcia</taxon>
        <taxon>Myxococcales</taxon>
        <taxon>Cystobacterineae</taxon>
        <taxon>Myxococcaceae</taxon>
        <taxon>Corallococcus</taxon>
    </lineage>
</organism>
<dbReference type="NCBIfam" id="TIGR02268">
    <property type="entry name" value="Myxococcus xanthus paralogous family TIGR02268"/>
    <property type="match status" value="1"/>
</dbReference>
<evidence type="ECO:0000313" key="4">
    <source>
        <dbReference type="Proteomes" id="UP000272888"/>
    </source>
</evidence>
<feature type="coiled-coil region" evidence="1">
    <location>
        <begin position="270"/>
        <end position="297"/>
    </location>
</feature>
<dbReference type="InterPro" id="IPR011754">
    <property type="entry name" value="Mxa_paralog_2268"/>
</dbReference>
<dbReference type="EMBL" id="RAWB01000544">
    <property type="protein sequence ID" value="RKH46641.1"/>
    <property type="molecule type" value="Genomic_DNA"/>
</dbReference>
<proteinExistence type="predicted"/>
<evidence type="ECO:0000256" key="1">
    <source>
        <dbReference type="SAM" id="Coils"/>
    </source>
</evidence>
<feature type="region of interest" description="Disordered" evidence="2">
    <location>
        <begin position="89"/>
        <end position="108"/>
    </location>
</feature>
<name>A0A3A8NWP6_9BACT</name>
<evidence type="ECO:0000256" key="2">
    <source>
        <dbReference type="SAM" id="MobiDB-lite"/>
    </source>
</evidence>
<reference evidence="4" key="1">
    <citation type="submission" date="2018-09" db="EMBL/GenBank/DDBJ databases">
        <authorList>
            <person name="Livingstone P.G."/>
            <person name="Whitworth D.E."/>
        </authorList>
    </citation>
    <scope>NUCLEOTIDE SEQUENCE [LARGE SCALE GENOMIC DNA]</scope>
    <source>
        <strain evidence="4">CA051B</strain>
    </source>
</reference>
<dbReference type="Pfam" id="PF09544">
    <property type="entry name" value="DUF2381"/>
    <property type="match status" value="1"/>
</dbReference>
<protein>
    <submittedName>
        <fullName evidence="3">DUF2381 family protein</fullName>
    </submittedName>
</protein>